<evidence type="ECO:0000259" key="5">
    <source>
        <dbReference type="Pfam" id="PF00685"/>
    </source>
</evidence>
<accession>A0A8I6WX28</accession>
<dbReference type="PANTHER" id="PTHR11783">
    <property type="entry name" value="SULFOTRANSFERASE SULT"/>
    <property type="match status" value="1"/>
</dbReference>
<dbReference type="InterPro" id="IPR000863">
    <property type="entry name" value="Sulfotransferase_dom"/>
</dbReference>
<reference evidence="6" key="3">
    <citation type="submission" date="2022-01" db="UniProtKB">
        <authorList>
            <consortium name="EnsemblPlants"/>
        </authorList>
    </citation>
    <scope>IDENTIFICATION</scope>
    <source>
        <strain evidence="6">subsp. vulgare</strain>
    </source>
</reference>
<dbReference type="GO" id="GO:0051923">
    <property type="term" value="P:sulfation"/>
    <property type="evidence" value="ECO:0000318"/>
    <property type="project" value="GO_Central"/>
</dbReference>
<evidence type="ECO:0000256" key="2">
    <source>
        <dbReference type="ARBA" id="ARBA00022679"/>
    </source>
</evidence>
<dbReference type="EC" id="2.8.2.-" evidence="3"/>
<dbReference type="Gramene" id="HORVU.MOREX.r2.2HG0173150.1">
    <property type="protein sequence ID" value="HORVU.MOREX.r2.2HG0173150.1.CDS.1"/>
    <property type="gene ID" value="HORVU.MOREX.r2.2HG0173150"/>
</dbReference>
<sequence length="325" mass="36834">MAQVESKIKESSSNDPSEEALVATLPTREGWSTPLTLHNNFWLRSHMAQKFMLVRDNFKPRRDDIILATHPKSGTTWLKALAFTISTRSRYDFADADHPLRTSNPQRVVPFIGAVGGDLDFLETLPSPRLLSTHLPLSLLPPAVSAVGCRVVYLCREPKDALVSRWHFDNKMSKGDPITLDDAFTMFCEGFSPFGPFWDHYLQYWEESLARPQEVMFLRYEEIVSDPLKVARKLASFLDAPFTEEEEKSGVVDQVVSFCSFESLRNLDVNKTGGAERAGGKIFIQHSSLFRKGKVGDWVNHMTKEMGEKMDRLVEEKLKGSGLEF</sequence>
<dbReference type="KEGG" id="hvg:123428269"/>
<evidence type="ECO:0000256" key="3">
    <source>
        <dbReference type="RuleBase" id="RU361155"/>
    </source>
</evidence>
<dbReference type="GO" id="GO:0005737">
    <property type="term" value="C:cytoplasm"/>
    <property type="evidence" value="ECO:0000318"/>
    <property type="project" value="GO_Central"/>
</dbReference>
<name>A0A8I6WX28_HORVV</name>
<reference evidence="6" key="2">
    <citation type="submission" date="2020-10" db="EMBL/GenBank/DDBJ databases">
        <authorList>
            <person name="Scholz U."/>
            <person name="Mascher M."/>
            <person name="Fiebig A."/>
        </authorList>
    </citation>
    <scope>NUCLEOTIDE SEQUENCE [LARGE SCALE GENOMIC DNA]</scope>
    <source>
        <strain evidence="6">cv. Morex</strain>
    </source>
</reference>
<dbReference type="InterPro" id="IPR027417">
    <property type="entry name" value="P-loop_NTPase"/>
</dbReference>
<evidence type="ECO:0000313" key="7">
    <source>
        <dbReference type="Proteomes" id="UP000011116"/>
    </source>
</evidence>
<comment type="similarity">
    <text evidence="1 3">Belongs to the sulfotransferase 1 family.</text>
</comment>
<feature type="compositionally biased region" description="Basic and acidic residues" evidence="4">
    <location>
        <begin position="1"/>
        <end position="12"/>
    </location>
</feature>
<dbReference type="Gene3D" id="3.40.50.300">
    <property type="entry name" value="P-loop containing nucleotide triphosphate hydrolases"/>
    <property type="match status" value="1"/>
</dbReference>
<keyword evidence="7" id="KW-1185">Reference proteome</keyword>
<dbReference type="SUPFAM" id="SSF52540">
    <property type="entry name" value="P-loop containing nucleoside triphosphate hydrolases"/>
    <property type="match status" value="1"/>
</dbReference>
<dbReference type="OrthoDB" id="205623at2759"/>
<dbReference type="Gramene" id="HORVU.MOREX.r3.2HG0208280.1">
    <property type="protein sequence ID" value="HORVU.MOREX.r3.2HG0208280.1.CDS1"/>
    <property type="gene ID" value="HORVU.MOREX.r3.2HG0208280"/>
</dbReference>
<keyword evidence="2 3" id="KW-0808">Transferase</keyword>
<dbReference type="Pfam" id="PF00685">
    <property type="entry name" value="Sulfotransfer_1"/>
    <property type="match status" value="1"/>
</dbReference>
<feature type="region of interest" description="Disordered" evidence="4">
    <location>
        <begin position="1"/>
        <end position="20"/>
    </location>
</feature>
<organism evidence="6 7">
    <name type="scientific">Hordeum vulgare subsp. vulgare</name>
    <name type="common">Domesticated barley</name>
    <dbReference type="NCBI Taxonomy" id="112509"/>
    <lineage>
        <taxon>Eukaryota</taxon>
        <taxon>Viridiplantae</taxon>
        <taxon>Streptophyta</taxon>
        <taxon>Embryophyta</taxon>
        <taxon>Tracheophyta</taxon>
        <taxon>Spermatophyta</taxon>
        <taxon>Magnoliopsida</taxon>
        <taxon>Liliopsida</taxon>
        <taxon>Poales</taxon>
        <taxon>Poaceae</taxon>
        <taxon>BOP clade</taxon>
        <taxon>Pooideae</taxon>
        <taxon>Triticodae</taxon>
        <taxon>Triticeae</taxon>
        <taxon>Hordeinae</taxon>
        <taxon>Hordeum</taxon>
    </lineage>
</organism>
<protein>
    <recommendedName>
        <fullName evidence="3">Sulfotransferase</fullName>
        <ecNumber evidence="3">2.8.2.-</ecNumber>
    </recommendedName>
</protein>
<feature type="domain" description="Sulfotransferase" evidence="5">
    <location>
        <begin position="63"/>
        <end position="322"/>
    </location>
</feature>
<gene>
    <name evidence="6" type="primary">LOC123428269</name>
</gene>
<dbReference type="EnsemblPlants" id="HORVU.MOREX.r3.2HG0208280.1">
    <property type="protein sequence ID" value="HORVU.MOREX.r3.2HG0208280.1.CDS1"/>
    <property type="gene ID" value="HORVU.MOREX.r3.2HG0208280"/>
</dbReference>
<evidence type="ECO:0000313" key="6">
    <source>
        <dbReference type="EnsemblPlants" id="HORVU.MOREX.r3.2HG0208280.1.CDS1"/>
    </source>
</evidence>
<evidence type="ECO:0000256" key="4">
    <source>
        <dbReference type="SAM" id="MobiDB-lite"/>
    </source>
</evidence>
<reference evidence="7" key="1">
    <citation type="journal article" date="2012" name="Nature">
        <title>A physical, genetic and functional sequence assembly of the barley genome.</title>
        <authorList>
            <consortium name="The International Barley Genome Sequencing Consortium"/>
            <person name="Mayer K.F."/>
            <person name="Waugh R."/>
            <person name="Brown J.W."/>
            <person name="Schulman A."/>
            <person name="Langridge P."/>
            <person name="Platzer M."/>
            <person name="Fincher G.B."/>
            <person name="Muehlbauer G.J."/>
            <person name="Sato K."/>
            <person name="Close T.J."/>
            <person name="Wise R.P."/>
            <person name="Stein N."/>
        </authorList>
    </citation>
    <scope>NUCLEOTIDE SEQUENCE [LARGE SCALE GENOMIC DNA]</scope>
    <source>
        <strain evidence="7">cv. Morex</strain>
    </source>
</reference>
<dbReference type="SMR" id="A0A8I6WX28"/>
<proteinExistence type="inferred from homology"/>
<dbReference type="AlphaFoldDB" id="A0A8I6WX28"/>
<dbReference type="Proteomes" id="UP000011116">
    <property type="component" value="Chromosome 2H"/>
</dbReference>
<dbReference type="GeneID" id="123428269"/>
<evidence type="ECO:0000256" key="1">
    <source>
        <dbReference type="ARBA" id="ARBA00005771"/>
    </source>
</evidence>
<dbReference type="RefSeq" id="XP_044968396.1">
    <property type="nucleotide sequence ID" value="XM_045112461.1"/>
</dbReference>
<dbReference type="GO" id="GO:0008146">
    <property type="term" value="F:sulfotransferase activity"/>
    <property type="evidence" value="ECO:0000318"/>
    <property type="project" value="GO_Central"/>
</dbReference>